<dbReference type="RefSeq" id="WP_161098709.1">
    <property type="nucleotide sequence ID" value="NZ_WWCW01000090.1"/>
</dbReference>
<protein>
    <recommendedName>
        <fullName evidence="3">SMI1/KNR4 family protein</fullName>
    </recommendedName>
</protein>
<dbReference type="EMBL" id="WWCW01000090">
    <property type="protein sequence ID" value="MYM89846.1"/>
    <property type="molecule type" value="Genomic_DNA"/>
</dbReference>
<accession>A0A845G9G8</accession>
<evidence type="ECO:0000313" key="2">
    <source>
        <dbReference type="Proteomes" id="UP000470302"/>
    </source>
</evidence>
<reference evidence="1 2" key="1">
    <citation type="submission" date="2020-01" db="EMBL/GenBank/DDBJ databases">
        <title>Novel species isolated from a subtropical stream in China.</title>
        <authorList>
            <person name="Lu H."/>
        </authorList>
    </citation>
    <scope>NUCLEOTIDE SEQUENCE [LARGE SCALE GENOMIC DNA]</scope>
    <source>
        <strain evidence="1 2">FT82W</strain>
    </source>
</reference>
<name>A0A845G9G8_9BURK</name>
<proteinExistence type="predicted"/>
<comment type="caution">
    <text evidence="1">The sequence shown here is derived from an EMBL/GenBank/DDBJ whole genome shotgun (WGS) entry which is preliminary data.</text>
</comment>
<sequence length="224" mass="24432">MSILQELTAAAGGSLKAGLNDADLHGFECSLPGPLPSGIKELLRYAAGLECPSIGSVDFTGRSNRFEFREIVPYGIALAESNGNFWVQDIAENGLWGRVFFFCHDPATVVLQFDSLCAFVKAAIEGDKLDEEANRMALVAWQDVDSGVTFEEAIRSDDVKLVNFAQSLPDNKFRIFDLRSPIGGNAFAWGRGGHDLVCRRAGTDLIFAVAFKASKKGIFSRIFE</sequence>
<dbReference type="AlphaFoldDB" id="A0A845G9G8"/>
<dbReference type="Proteomes" id="UP000470302">
    <property type="component" value="Unassembled WGS sequence"/>
</dbReference>
<evidence type="ECO:0008006" key="3">
    <source>
        <dbReference type="Google" id="ProtNLM"/>
    </source>
</evidence>
<organism evidence="1 2">
    <name type="scientific">Duganella vulcania</name>
    <dbReference type="NCBI Taxonomy" id="2692166"/>
    <lineage>
        <taxon>Bacteria</taxon>
        <taxon>Pseudomonadati</taxon>
        <taxon>Pseudomonadota</taxon>
        <taxon>Betaproteobacteria</taxon>
        <taxon>Burkholderiales</taxon>
        <taxon>Oxalobacteraceae</taxon>
        <taxon>Telluria group</taxon>
        <taxon>Duganella</taxon>
    </lineage>
</organism>
<evidence type="ECO:0000313" key="1">
    <source>
        <dbReference type="EMBL" id="MYM89846.1"/>
    </source>
</evidence>
<gene>
    <name evidence="1" type="ORF">GTP91_22030</name>
</gene>